<evidence type="ECO:0000259" key="6">
    <source>
        <dbReference type="PROSITE" id="PS51078"/>
    </source>
</evidence>
<dbReference type="InterPro" id="IPR029016">
    <property type="entry name" value="GAF-like_dom_sf"/>
</dbReference>
<dbReference type="PROSITE" id="PS51078">
    <property type="entry name" value="ICLR_ED"/>
    <property type="match status" value="1"/>
</dbReference>
<dbReference type="Pfam" id="PF01614">
    <property type="entry name" value="IclR_C"/>
    <property type="match status" value="1"/>
</dbReference>
<dbReference type="Proteomes" id="UP000640509">
    <property type="component" value="Unassembled WGS sequence"/>
</dbReference>
<dbReference type="SUPFAM" id="SSF46785">
    <property type="entry name" value="Winged helix' DNA-binding domain"/>
    <property type="match status" value="1"/>
</dbReference>
<feature type="region of interest" description="Disordered" evidence="4">
    <location>
        <begin position="1"/>
        <end position="23"/>
    </location>
</feature>
<dbReference type="Pfam" id="PF09339">
    <property type="entry name" value="HTH_IclR"/>
    <property type="match status" value="1"/>
</dbReference>
<evidence type="ECO:0000256" key="4">
    <source>
        <dbReference type="SAM" id="MobiDB-lite"/>
    </source>
</evidence>
<dbReference type="InterPro" id="IPR014757">
    <property type="entry name" value="Tscrpt_reg_IclR_C"/>
</dbReference>
<evidence type="ECO:0000313" key="7">
    <source>
        <dbReference type="EMBL" id="GGF62569.1"/>
    </source>
</evidence>
<dbReference type="PANTHER" id="PTHR30136:SF39">
    <property type="entry name" value="TRANSCRIPTIONAL REGULATORY PROTEIN"/>
    <property type="match status" value="1"/>
</dbReference>
<dbReference type="InterPro" id="IPR036388">
    <property type="entry name" value="WH-like_DNA-bd_sf"/>
</dbReference>
<feature type="compositionally biased region" description="Basic residues" evidence="4">
    <location>
        <begin position="7"/>
        <end position="16"/>
    </location>
</feature>
<dbReference type="InterPro" id="IPR005471">
    <property type="entry name" value="Tscrpt_reg_IclR_N"/>
</dbReference>
<sequence length="285" mass="30081">MEDHLWRRGLGHPGSRHRQDAGLMKDGAAPLDTGGTQAVARALSLLSLVGRGGAQGMGLAQLAAASGLARPTVRRLLLALGAARMVEQDRVTRRYHLGPETYLLAGFATERHGILHHARDSMVRLAAETGDTLLLTVPQDDHTLCLERIEGDFPVRTHALMRGDRKPAGVGAGALAILAALPEAEAAALLDRVAPLVGEWMAGLQEDLAHARAQGHALNPGRIVAGSWGLGVAILWPDGRPAGALSIAAIENRMTPARQAELAAALHREARAIAARLAELERTTA</sequence>
<dbReference type="PANTHER" id="PTHR30136">
    <property type="entry name" value="HELIX-TURN-HELIX TRANSCRIPTIONAL REGULATOR, ICLR FAMILY"/>
    <property type="match status" value="1"/>
</dbReference>
<evidence type="ECO:0000313" key="8">
    <source>
        <dbReference type="Proteomes" id="UP000640509"/>
    </source>
</evidence>
<keyword evidence="2" id="KW-0238">DNA-binding</keyword>
<evidence type="ECO:0000259" key="5">
    <source>
        <dbReference type="PROSITE" id="PS51077"/>
    </source>
</evidence>
<keyword evidence="1" id="KW-0805">Transcription regulation</keyword>
<proteinExistence type="predicted"/>
<comment type="caution">
    <text evidence="7">The sequence shown here is derived from an EMBL/GenBank/DDBJ whole genome shotgun (WGS) entry which is preliminary data.</text>
</comment>
<gene>
    <name evidence="7" type="ORF">GCM10011402_13270</name>
</gene>
<dbReference type="SMART" id="SM00346">
    <property type="entry name" value="HTH_ICLR"/>
    <property type="match status" value="1"/>
</dbReference>
<evidence type="ECO:0000256" key="2">
    <source>
        <dbReference type="ARBA" id="ARBA00023125"/>
    </source>
</evidence>
<feature type="domain" description="IclR-ED" evidence="6">
    <location>
        <begin position="100"/>
        <end position="279"/>
    </location>
</feature>
<dbReference type="EMBL" id="BMIV01000003">
    <property type="protein sequence ID" value="GGF62569.1"/>
    <property type="molecule type" value="Genomic_DNA"/>
</dbReference>
<keyword evidence="3" id="KW-0804">Transcription</keyword>
<reference evidence="8" key="1">
    <citation type="journal article" date="2019" name="Int. J. Syst. Evol. Microbiol.">
        <title>The Global Catalogue of Microorganisms (GCM) 10K type strain sequencing project: providing services to taxonomists for standard genome sequencing and annotation.</title>
        <authorList>
            <consortium name="The Broad Institute Genomics Platform"/>
            <consortium name="The Broad Institute Genome Sequencing Center for Infectious Disease"/>
            <person name="Wu L."/>
            <person name="Ma J."/>
        </authorList>
    </citation>
    <scope>NUCLEOTIDE SEQUENCE [LARGE SCALE GENOMIC DNA]</scope>
    <source>
        <strain evidence="8">CGMCC 1.15419</strain>
    </source>
</reference>
<accession>A0ABQ1VG48</accession>
<keyword evidence="8" id="KW-1185">Reference proteome</keyword>
<evidence type="ECO:0000256" key="3">
    <source>
        <dbReference type="ARBA" id="ARBA00023163"/>
    </source>
</evidence>
<name>A0ABQ1VG48_9RHOB</name>
<dbReference type="Gene3D" id="3.30.450.40">
    <property type="match status" value="1"/>
</dbReference>
<feature type="domain" description="HTH iclR-type" evidence="5">
    <location>
        <begin position="36"/>
        <end position="99"/>
    </location>
</feature>
<evidence type="ECO:0000256" key="1">
    <source>
        <dbReference type="ARBA" id="ARBA00023015"/>
    </source>
</evidence>
<protein>
    <submittedName>
        <fullName evidence="7">IclR family transcriptional regulator</fullName>
    </submittedName>
</protein>
<organism evidence="7 8">
    <name type="scientific">Paracoccus acridae</name>
    <dbReference type="NCBI Taxonomy" id="1795310"/>
    <lineage>
        <taxon>Bacteria</taxon>
        <taxon>Pseudomonadati</taxon>
        <taxon>Pseudomonadota</taxon>
        <taxon>Alphaproteobacteria</taxon>
        <taxon>Rhodobacterales</taxon>
        <taxon>Paracoccaceae</taxon>
        <taxon>Paracoccus</taxon>
    </lineage>
</organism>
<dbReference type="PROSITE" id="PS51077">
    <property type="entry name" value="HTH_ICLR"/>
    <property type="match status" value="1"/>
</dbReference>
<dbReference type="InterPro" id="IPR036390">
    <property type="entry name" value="WH_DNA-bd_sf"/>
</dbReference>
<dbReference type="Gene3D" id="1.10.10.10">
    <property type="entry name" value="Winged helix-like DNA-binding domain superfamily/Winged helix DNA-binding domain"/>
    <property type="match status" value="1"/>
</dbReference>
<dbReference type="InterPro" id="IPR050707">
    <property type="entry name" value="HTH_MetabolicPath_Reg"/>
</dbReference>
<dbReference type="SUPFAM" id="SSF55781">
    <property type="entry name" value="GAF domain-like"/>
    <property type="match status" value="1"/>
</dbReference>